<dbReference type="Proteomes" id="UP000247591">
    <property type="component" value="Unassembled WGS sequence"/>
</dbReference>
<keyword evidence="1" id="KW-1133">Transmembrane helix</keyword>
<reference evidence="2 3" key="1">
    <citation type="submission" date="2018-06" db="EMBL/GenBank/DDBJ databases">
        <title>Genomic Encyclopedia of Type Strains, Phase IV (KMG-IV): sequencing the most valuable type-strain genomes for metagenomic binning, comparative biology and taxonomic classification.</title>
        <authorList>
            <person name="Goeker M."/>
        </authorList>
    </citation>
    <scope>NUCLEOTIDE SEQUENCE [LARGE SCALE GENOMIC DNA]</scope>
    <source>
        <strain evidence="2 3">DSM 45521</strain>
    </source>
</reference>
<name>A0A318RF94_WILLI</name>
<evidence type="ECO:0000313" key="3">
    <source>
        <dbReference type="Proteomes" id="UP000247591"/>
    </source>
</evidence>
<proteinExistence type="predicted"/>
<comment type="caution">
    <text evidence="2">The sequence shown here is derived from an EMBL/GenBank/DDBJ whole genome shotgun (WGS) entry which is preliminary data.</text>
</comment>
<organism evidence="2 3">
    <name type="scientific">Williamsia limnetica</name>
    <dbReference type="NCBI Taxonomy" id="882452"/>
    <lineage>
        <taxon>Bacteria</taxon>
        <taxon>Bacillati</taxon>
        <taxon>Actinomycetota</taxon>
        <taxon>Actinomycetes</taxon>
        <taxon>Mycobacteriales</taxon>
        <taxon>Nocardiaceae</taxon>
        <taxon>Williamsia</taxon>
    </lineage>
</organism>
<feature type="transmembrane region" description="Helical" evidence="1">
    <location>
        <begin position="20"/>
        <end position="45"/>
    </location>
</feature>
<keyword evidence="1" id="KW-0472">Membrane</keyword>
<feature type="transmembrane region" description="Helical" evidence="1">
    <location>
        <begin position="57"/>
        <end position="79"/>
    </location>
</feature>
<dbReference type="EMBL" id="QJSP01000031">
    <property type="protein sequence ID" value="PYE11775.1"/>
    <property type="molecule type" value="Genomic_DNA"/>
</dbReference>
<dbReference type="AlphaFoldDB" id="A0A318RF94"/>
<evidence type="ECO:0000313" key="2">
    <source>
        <dbReference type="EMBL" id="PYE11775.1"/>
    </source>
</evidence>
<keyword evidence="3" id="KW-1185">Reference proteome</keyword>
<dbReference type="RefSeq" id="WP_110472975.1">
    <property type="nucleotide sequence ID" value="NZ_QJSP01000031.1"/>
</dbReference>
<keyword evidence="1" id="KW-0812">Transmembrane</keyword>
<gene>
    <name evidence="2" type="ORF">DFR67_13121</name>
</gene>
<dbReference type="OrthoDB" id="9888626at2"/>
<sequence>MNTDPVTQAARQDDALTKSVGILVGTLILLLGIATYGLLLCLYAFTSFLLFSRRWASLGWAILSGALVGVGFAAGYFTLEVLL</sequence>
<protein>
    <submittedName>
        <fullName evidence="2">Uncharacterized protein</fullName>
    </submittedName>
</protein>
<evidence type="ECO:0000256" key="1">
    <source>
        <dbReference type="SAM" id="Phobius"/>
    </source>
</evidence>
<accession>A0A318RF94</accession>